<evidence type="ECO:0000313" key="2">
    <source>
        <dbReference type="Proteomes" id="UP000597853"/>
    </source>
</evidence>
<accession>A0ABQ2SY84</accession>
<protein>
    <recommendedName>
        <fullName evidence="3">Schlafen AlbA-2 domain-containing protein</fullName>
    </recommendedName>
</protein>
<sequence>MRTVKMERGGEWLITDKRHWPMRDTADGFVAHESDLPYVTATDLQAALRSFCKYMWGDPCQGEIDLAVSDVAEEYLDDEAPVTGIAFSLKSGQLLLSLTAWLDDYIDLPSEGEAYCESISLLLERSGLELLHLGAHPNAGAAPPYFTQIDIRTPIRGKTLSEMYSIGQDVMAFLDALQGGILTRETAVSLLRAEKADLLIGQPEGPWLDVKVDHYDLSGRSGKISLAQAVARFANAEHGGVIVVGMKGKKVPSGEIIKSVHPVPMDARVQRKYELAIQQHLYPPPDYLTVELVPHGYGMLVVVSLPPQPEELKPFLVHGAIVDGSVEGAFISIVRRRGEDSIPITAPSIHATMAAGRALLRRGKVSESDTD</sequence>
<gene>
    <name evidence="1" type="ORF">GCM10010285_21390</name>
</gene>
<keyword evidence="2" id="KW-1185">Reference proteome</keyword>
<dbReference type="EMBL" id="BMTX01000004">
    <property type="protein sequence ID" value="GGS41655.1"/>
    <property type="molecule type" value="Genomic_DNA"/>
</dbReference>
<name>A0ABQ2SY84_STREZ</name>
<reference evidence="2" key="1">
    <citation type="journal article" date="2019" name="Int. J. Syst. Evol. Microbiol.">
        <title>The Global Catalogue of Microorganisms (GCM) 10K type strain sequencing project: providing services to taxonomists for standard genome sequencing and annotation.</title>
        <authorList>
            <consortium name="The Broad Institute Genomics Platform"/>
            <consortium name="The Broad Institute Genome Sequencing Center for Infectious Disease"/>
            <person name="Wu L."/>
            <person name="Ma J."/>
        </authorList>
    </citation>
    <scope>NUCLEOTIDE SEQUENCE [LARGE SCALE GENOMIC DNA]</scope>
    <source>
        <strain evidence="2">JCM 4416</strain>
    </source>
</reference>
<dbReference type="Proteomes" id="UP000597853">
    <property type="component" value="Unassembled WGS sequence"/>
</dbReference>
<dbReference type="Gene3D" id="3.30.950.30">
    <property type="entry name" value="Schlafen, AAA domain"/>
    <property type="match status" value="1"/>
</dbReference>
<evidence type="ECO:0008006" key="3">
    <source>
        <dbReference type="Google" id="ProtNLM"/>
    </source>
</evidence>
<dbReference type="InterPro" id="IPR038461">
    <property type="entry name" value="Schlafen_AlbA_2_dom_sf"/>
</dbReference>
<evidence type="ECO:0000313" key="1">
    <source>
        <dbReference type="EMBL" id="GGS41655.1"/>
    </source>
</evidence>
<comment type="caution">
    <text evidence="1">The sequence shown here is derived from an EMBL/GenBank/DDBJ whole genome shotgun (WGS) entry which is preliminary data.</text>
</comment>
<proteinExistence type="predicted"/>
<organism evidence="1 2">
    <name type="scientific">Streptomyces pseudogriseolus</name>
    <name type="common">Streptomyces gancidicus</name>
    <name type="synonym">Streptomyces rubiginosus</name>
    <dbReference type="NCBI Taxonomy" id="36817"/>
    <lineage>
        <taxon>Bacteria</taxon>
        <taxon>Bacillati</taxon>
        <taxon>Actinomycetota</taxon>
        <taxon>Actinomycetes</taxon>
        <taxon>Kitasatosporales</taxon>
        <taxon>Streptomycetaceae</taxon>
        <taxon>Streptomyces</taxon>
        <taxon>Streptomyces pseudogriseolus group</taxon>
    </lineage>
</organism>